<evidence type="ECO:0000259" key="6">
    <source>
        <dbReference type="PROSITE" id="PS51183"/>
    </source>
</evidence>
<evidence type="ECO:0000313" key="8">
    <source>
        <dbReference type="EMBL" id="JAT40653.1"/>
    </source>
</evidence>
<dbReference type="Pfam" id="PF02375">
    <property type="entry name" value="JmjN"/>
    <property type="match status" value="1"/>
</dbReference>
<dbReference type="SMART" id="SM00558">
    <property type="entry name" value="JmjC"/>
    <property type="match status" value="1"/>
</dbReference>
<dbReference type="GO" id="GO:0000785">
    <property type="term" value="C:chromatin"/>
    <property type="evidence" value="ECO:0007669"/>
    <property type="project" value="TreeGrafter"/>
</dbReference>
<dbReference type="SMART" id="SM00545">
    <property type="entry name" value="JmjN"/>
    <property type="match status" value="1"/>
</dbReference>
<dbReference type="GO" id="GO:0005634">
    <property type="term" value="C:nucleus"/>
    <property type="evidence" value="ECO:0007669"/>
    <property type="project" value="UniProtKB-SubCell"/>
</dbReference>
<evidence type="ECO:0000256" key="3">
    <source>
        <dbReference type="ARBA" id="ARBA00023004"/>
    </source>
</evidence>
<feature type="domain" description="JmjN" evidence="6">
    <location>
        <begin position="85"/>
        <end position="126"/>
    </location>
</feature>
<dbReference type="PROSITE" id="PS51184">
    <property type="entry name" value="JMJC"/>
    <property type="match status" value="1"/>
</dbReference>
<dbReference type="Pfam" id="PF05965">
    <property type="entry name" value="FYRC"/>
    <property type="match status" value="1"/>
</dbReference>
<dbReference type="EMBL" id="GDJX01027283">
    <property type="protein sequence ID" value="JAT40653.1"/>
    <property type="molecule type" value="Transcribed_RNA"/>
</dbReference>
<evidence type="ECO:0000259" key="7">
    <source>
        <dbReference type="PROSITE" id="PS51184"/>
    </source>
</evidence>
<reference evidence="9" key="1">
    <citation type="submission" date="2015-07" db="EMBL/GenBank/DDBJ databases">
        <title>Transcriptome Assembly of Anthurium amnicola.</title>
        <authorList>
            <person name="Suzuki J."/>
        </authorList>
    </citation>
    <scope>NUCLEOTIDE SEQUENCE</scope>
</reference>
<keyword evidence="2" id="KW-0560">Oxidoreductase</keyword>
<evidence type="ECO:0000256" key="2">
    <source>
        <dbReference type="ARBA" id="ARBA00023002"/>
    </source>
</evidence>
<keyword evidence="9" id="KW-0489">Methyltransferase</keyword>
<dbReference type="Pfam" id="PF05964">
    <property type="entry name" value="FYRN"/>
    <property type="match status" value="1"/>
</dbReference>
<dbReference type="GO" id="GO:0032259">
    <property type="term" value="P:methylation"/>
    <property type="evidence" value="ECO:0007669"/>
    <property type="project" value="UniProtKB-KW"/>
</dbReference>
<organism evidence="9">
    <name type="scientific">Anthurium amnicola</name>
    <dbReference type="NCBI Taxonomy" id="1678845"/>
    <lineage>
        <taxon>Eukaryota</taxon>
        <taxon>Viridiplantae</taxon>
        <taxon>Streptophyta</taxon>
        <taxon>Embryophyta</taxon>
        <taxon>Tracheophyta</taxon>
        <taxon>Spermatophyta</taxon>
        <taxon>Magnoliopsida</taxon>
        <taxon>Liliopsida</taxon>
        <taxon>Araceae</taxon>
        <taxon>Pothoideae</taxon>
        <taxon>Potheae</taxon>
        <taxon>Anthurium</taxon>
    </lineage>
</organism>
<name>A0A1D1Y357_9ARAE</name>
<evidence type="ECO:0000256" key="1">
    <source>
        <dbReference type="ARBA" id="ARBA00004123"/>
    </source>
</evidence>
<dbReference type="InterPro" id="IPR003347">
    <property type="entry name" value="JmjC_dom"/>
</dbReference>
<dbReference type="PANTHER" id="PTHR10694">
    <property type="entry name" value="LYSINE-SPECIFIC DEMETHYLASE"/>
    <property type="match status" value="1"/>
</dbReference>
<evidence type="ECO:0000256" key="5">
    <source>
        <dbReference type="SAM" id="MobiDB-lite"/>
    </source>
</evidence>
<dbReference type="Pfam" id="PF02373">
    <property type="entry name" value="JmjC"/>
    <property type="match status" value="1"/>
</dbReference>
<dbReference type="Gene3D" id="3.30.160.360">
    <property type="match status" value="1"/>
</dbReference>
<proteinExistence type="predicted"/>
<dbReference type="PROSITE" id="PS51543">
    <property type="entry name" value="FYRC"/>
    <property type="match status" value="1"/>
</dbReference>
<dbReference type="InterPro" id="IPR003888">
    <property type="entry name" value="FYrich_N"/>
</dbReference>
<dbReference type="SMART" id="SM00542">
    <property type="entry name" value="FYRC"/>
    <property type="match status" value="1"/>
</dbReference>
<dbReference type="SUPFAM" id="SSF51197">
    <property type="entry name" value="Clavaminate synthase-like"/>
    <property type="match status" value="1"/>
</dbReference>
<dbReference type="EMBL" id="GDJX01018863">
    <property type="protein sequence ID" value="JAT49073.1"/>
    <property type="molecule type" value="Transcribed_RNA"/>
</dbReference>
<dbReference type="GO" id="GO:0034647">
    <property type="term" value="F:histone H3K4me/H3K4me2/H3K4me3 demethylase activity"/>
    <property type="evidence" value="ECO:0007669"/>
    <property type="project" value="TreeGrafter"/>
</dbReference>
<accession>A0A1D1Y357</accession>
<sequence length="1037" mass="117875">MDTELNNRNDGRIRRSLRRRADVPYRMYEISSEEGSDSEVSNKDHHVKVPQKNNDIHRYSGGFRSRKKFPRWCPEEACRPLIDEAPVFYPTEEEFKDTLGYIESIRQKAEKYGICRIVPPPSWNPPCPLKENHMWQCKKFTTRIQRVDKLQNREPMKKKPRNCCHRKRKRRRGLRFGMTRRRNVSDSSEVNDCGASDTEEKFGFQSGSDFTLEAFEKYAVAFKENYFGARSINEKLACSHESEKLKPSVEDVEGEYWRIVEKSSEEVEVQYGADLETGVFGSGFPKISCMSEVVSDEYLVSGWNLNNIPRLPGSVLMFEREDISGVLVPWLYIGMCFSSFCWHVEDHHLYSLNYMHFGDSKVWYGVPGSHAVKLEETMRKHLPELFEEQPFLLNELVTQLSPSVLKSEGVPVYRAVQKSGEFVLTFPRAYHAGFNCGFNCAEAVNVAPLDWLPHGQCAVELYGEQSRKTSVSHDKLLLCATREAVRSLSEVSLLQRSSENIRWESVCGENGVLTKAIKERVRMEKERRESLPSNFEARKMDKDFDSSERECACCFYDLHLSGTGCECSPNRFSCLNHAKLLCPCEPGKRFYLFRYDMDELSMLVEALEGNTSAIHKWVLMDPGIISHSNATSLENVDSKPAFMVDSTNCFEKTACVSQRLLIDMNMTDANEDCGSQLHEADVLGNPESSRSSSGEIPDINKPCKYEHDNEQKVVKSNLKLVEKNCVPSEKCEDVKPVLLDISWTEHSGLTSCSRDAKICSFITNMQSCTAHKLQQQQPFSASENQNNQSLGVASQSMDVNKHACKIGEFDQNNQSFSVAFESMGVHQHACEIGNFSRWSSDCIELLELGTIMPAKGWFNARAIFPRGFRSRVRFLNVHDPTTTCNYISEVLDGGVLGPLFKVMVEARPEENFIFTSADQCWEAVQEKLNEKIRTLHCQGKQDLPPTQIPGSPNGLQMFGFLSRPIIQAIEALDPCHQCLDYWMAKAADELKSKGKDLDSFPVEIEKKLGTGIVVKAHSLQENRISGEMPTKLFGAWI</sequence>
<evidence type="ECO:0000313" key="9">
    <source>
        <dbReference type="EMBL" id="JAT49073.1"/>
    </source>
</evidence>
<dbReference type="InterPro" id="IPR004198">
    <property type="entry name" value="Znf_C5HC2"/>
</dbReference>
<dbReference type="PROSITE" id="PS51542">
    <property type="entry name" value="FYRN"/>
    <property type="match status" value="1"/>
</dbReference>
<dbReference type="PROSITE" id="PS51183">
    <property type="entry name" value="JMJN"/>
    <property type="match status" value="1"/>
</dbReference>
<dbReference type="PANTHER" id="PTHR10694:SF105">
    <property type="entry name" value="LYSINE-SPECIFIC DEMETHYLASE JMJ14"/>
    <property type="match status" value="1"/>
</dbReference>
<protein>
    <submittedName>
        <fullName evidence="9">Putative lysine-specific demethylase JMJ14</fullName>
    </submittedName>
</protein>
<keyword evidence="9" id="KW-0808">Transferase</keyword>
<feature type="region of interest" description="Disordered" evidence="5">
    <location>
        <begin position="681"/>
        <end position="702"/>
    </location>
</feature>
<dbReference type="GO" id="GO:0010468">
    <property type="term" value="P:regulation of gene expression"/>
    <property type="evidence" value="ECO:0007669"/>
    <property type="project" value="TreeGrafter"/>
</dbReference>
<feature type="domain" description="JmjC" evidence="7">
    <location>
        <begin position="297"/>
        <end position="463"/>
    </location>
</feature>
<dbReference type="InterPro" id="IPR003349">
    <property type="entry name" value="JmjN"/>
</dbReference>
<dbReference type="AlphaFoldDB" id="A0A1D1Y357"/>
<comment type="subcellular location">
    <subcellularLocation>
        <location evidence="1">Nucleus</location>
    </subcellularLocation>
</comment>
<dbReference type="SMART" id="SM00541">
    <property type="entry name" value="FYRN"/>
    <property type="match status" value="1"/>
</dbReference>
<evidence type="ECO:0000256" key="4">
    <source>
        <dbReference type="ARBA" id="ARBA00023242"/>
    </source>
</evidence>
<gene>
    <name evidence="9" type="primary">JMJ14_0</name>
    <name evidence="8" type="synonym">JMJ14_5</name>
    <name evidence="8" type="ORF">g.99882</name>
    <name evidence="9" type="ORF">g.99883</name>
</gene>
<dbReference type="InterPro" id="IPR003889">
    <property type="entry name" value="FYrich_C"/>
</dbReference>
<dbReference type="Pfam" id="PF02928">
    <property type="entry name" value="zf-C5HC2"/>
    <property type="match status" value="1"/>
</dbReference>
<dbReference type="GO" id="GO:0008168">
    <property type="term" value="F:methyltransferase activity"/>
    <property type="evidence" value="ECO:0007669"/>
    <property type="project" value="UniProtKB-KW"/>
</dbReference>
<dbReference type="Gene3D" id="2.60.120.650">
    <property type="entry name" value="Cupin"/>
    <property type="match status" value="1"/>
</dbReference>
<keyword evidence="4" id="KW-0539">Nucleus</keyword>
<keyword evidence="3" id="KW-0408">Iron</keyword>